<evidence type="ECO:0000256" key="1">
    <source>
        <dbReference type="ARBA" id="ARBA00023125"/>
    </source>
</evidence>
<proteinExistence type="inferred from homology"/>
<dbReference type="InterPro" id="IPR012340">
    <property type="entry name" value="NA-bd_OB-fold"/>
</dbReference>
<dbReference type="CDD" id="cd04496">
    <property type="entry name" value="SSB_OBF"/>
    <property type="match status" value="1"/>
</dbReference>
<comment type="caution">
    <text evidence="5">The sequence shown here is derived from an EMBL/GenBank/DDBJ whole genome shotgun (WGS) entry which is preliminary data.</text>
</comment>
<feature type="compositionally biased region" description="Basic and acidic residues" evidence="4">
    <location>
        <begin position="112"/>
        <end position="131"/>
    </location>
</feature>
<evidence type="ECO:0000256" key="2">
    <source>
        <dbReference type="HAMAP-Rule" id="MF_00984"/>
    </source>
</evidence>
<dbReference type="GO" id="GO:0006260">
    <property type="term" value="P:DNA replication"/>
    <property type="evidence" value="ECO:0007669"/>
    <property type="project" value="InterPro"/>
</dbReference>
<evidence type="ECO:0000256" key="4">
    <source>
        <dbReference type="SAM" id="MobiDB-lite"/>
    </source>
</evidence>
<dbReference type="PROSITE" id="PS50935">
    <property type="entry name" value="SSB"/>
    <property type="match status" value="1"/>
</dbReference>
<feature type="compositionally biased region" description="Basic and acidic residues" evidence="4">
    <location>
        <begin position="141"/>
        <end position="150"/>
    </location>
</feature>
<sequence>MNLNKVFLIGNLTRDPESRTLPRGQSVSNFGLATNRMWTDSESKEKKQQTEFHNIVAFGKLADICNQYLTKGSLVMVEGRLQTRSWQGQNGETKYRTEIVAERLQMGPKTAQKKEEKTAEAAEPKTEKLEEIQVEEEPPADEIKTEDIPF</sequence>
<dbReference type="NCBIfam" id="TIGR00621">
    <property type="entry name" value="ssb"/>
    <property type="match status" value="1"/>
</dbReference>
<comment type="subunit">
    <text evidence="2">Homotetramer.</text>
</comment>
<dbReference type="Pfam" id="PF00436">
    <property type="entry name" value="SSB"/>
    <property type="match status" value="1"/>
</dbReference>
<dbReference type="GO" id="GO:0003697">
    <property type="term" value="F:single-stranded DNA binding"/>
    <property type="evidence" value="ECO:0007669"/>
    <property type="project" value="UniProtKB-UniRule"/>
</dbReference>
<feature type="region of interest" description="Disordered" evidence="4">
    <location>
        <begin position="104"/>
        <end position="150"/>
    </location>
</feature>
<accession>A0A2M8KCX8</accession>
<evidence type="ECO:0000313" key="6">
    <source>
        <dbReference type="Proteomes" id="UP000231648"/>
    </source>
</evidence>
<dbReference type="PIRSF" id="PIRSF002070">
    <property type="entry name" value="SSB"/>
    <property type="match status" value="1"/>
</dbReference>
<dbReference type="Gene3D" id="2.40.50.140">
    <property type="entry name" value="Nucleic acid-binding proteins"/>
    <property type="match status" value="1"/>
</dbReference>
<comment type="caution">
    <text evidence="2">Lacks conserved residue(s) required for the propagation of feature annotation.</text>
</comment>
<dbReference type="InterPro" id="IPR000424">
    <property type="entry name" value="Primosome_PriB/ssb"/>
</dbReference>
<dbReference type="HAMAP" id="MF_00984">
    <property type="entry name" value="SSB"/>
    <property type="match status" value="1"/>
</dbReference>
<dbReference type="Proteomes" id="UP000231648">
    <property type="component" value="Unassembled WGS sequence"/>
</dbReference>
<reference evidence="6" key="1">
    <citation type="submission" date="2017-09" db="EMBL/GenBank/DDBJ databases">
        <title>Depth-based differentiation of microbial function through sediment-hosted aquifers and enrichment of novel symbionts in the deep terrestrial subsurface.</title>
        <authorList>
            <person name="Probst A.J."/>
            <person name="Ladd B."/>
            <person name="Jarett J.K."/>
            <person name="Geller-Mcgrath D.E."/>
            <person name="Sieber C.M.K."/>
            <person name="Emerson J.B."/>
            <person name="Anantharaman K."/>
            <person name="Thomas B.C."/>
            <person name="Malmstrom R."/>
            <person name="Stieglmeier M."/>
            <person name="Klingl A."/>
            <person name="Woyke T."/>
            <person name="Ryan C.M."/>
            <person name="Banfield J.F."/>
        </authorList>
    </citation>
    <scope>NUCLEOTIDE SEQUENCE [LARGE SCALE GENOMIC DNA]</scope>
</reference>
<dbReference type="SUPFAM" id="SSF50249">
    <property type="entry name" value="Nucleic acid-binding proteins"/>
    <property type="match status" value="1"/>
</dbReference>
<dbReference type="GO" id="GO:0009295">
    <property type="term" value="C:nucleoid"/>
    <property type="evidence" value="ECO:0007669"/>
    <property type="project" value="TreeGrafter"/>
</dbReference>
<dbReference type="PANTHER" id="PTHR10302">
    <property type="entry name" value="SINGLE-STRANDED DNA-BINDING PROTEIN"/>
    <property type="match status" value="1"/>
</dbReference>
<dbReference type="InterPro" id="IPR011344">
    <property type="entry name" value="ssDNA-bd"/>
</dbReference>
<protein>
    <recommendedName>
        <fullName evidence="2 3">Single-stranded DNA-binding protein</fullName>
        <shortName evidence="2">SSB</shortName>
    </recommendedName>
</protein>
<keyword evidence="1 2" id="KW-0238">DNA-binding</keyword>
<gene>
    <name evidence="5" type="ORF">COU82_00085</name>
</gene>
<evidence type="ECO:0000256" key="3">
    <source>
        <dbReference type="PIRNR" id="PIRNR002070"/>
    </source>
</evidence>
<dbReference type="PANTHER" id="PTHR10302:SF27">
    <property type="entry name" value="SINGLE-STRANDED DNA-BINDING PROTEIN"/>
    <property type="match status" value="1"/>
</dbReference>
<dbReference type="EMBL" id="PFDX01000002">
    <property type="protein sequence ID" value="PJE57779.1"/>
    <property type="molecule type" value="Genomic_DNA"/>
</dbReference>
<evidence type="ECO:0000313" key="5">
    <source>
        <dbReference type="EMBL" id="PJE57779.1"/>
    </source>
</evidence>
<organism evidence="5 6">
    <name type="scientific">Candidatus Portnoybacteria bacterium CG10_big_fil_rev_8_21_14_0_10_38_18</name>
    <dbReference type="NCBI Taxonomy" id="1974813"/>
    <lineage>
        <taxon>Bacteria</taxon>
        <taxon>Candidatus Portnoyibacteriota</taxon>
    </lineage>
</organism>
<dbReference type="AlphaFoldDB" id="A0A2M8KCX8"/>
<name>A0A2M8KCX8_9BACT</name>